<evidence type="ECO:0000313" key="3">
    <source>
        <dbReference type="Proteomes" id="UP000594865"/>
    </source>
</evidence>
<evidence type="ECO:0000259" key="1">
    <source>
        <dbReference type="Pfam" id="PF05170"/>
    </source>
</evidence>
<dbReference type="GO" id="GO:0090313">
    <property type="term" value="P:regulation of protein targeting to membrane"/>
    <property type="evidence" value="ECO:0007669"/>
    <property type="project" value="TreeGrafter"/>
</dbReference>
<dbReference type="GeneID" id="84021504"/>
<dbReference type="InterPro" id="IPR007844">
    <property type="entry name" value="AsmA"/>
</dbReference>
<organism evidence="2 3">
    <name type="scientific">Neisseria cinerea</name>
    <dbReference type="NCBI Taxonomy" id="483"/>
    <lineage>
        <taxon>Bacteria</taxon>
        <taxon>Pseudomonadati</taxon>
        <taxon>Pseudomonadota</taxon>
        <taxon>Betaproteobacteria</taxon>
        <taxon>Neisseriales</taxon>
        <taxon>Neisseriaceae</taxon>
        <taxon>Neisseria</taxon>
    </lineage>
</organism>
<dbReference type="GO" id="GO:0005886">
    <property type="term" value="C:plasma membrane"/>
    <property type="evidence" value="ECO:0007669"/>
    <property type="project" value="TreeGrafter"/>
</dbReference>
<protein>
    <submittedName>
        <fullName evidence="2">AsmA family protein</fullName>
    </submittedName>
</protein>
<accession>A0A7T3ETY5</accession>
<name>A0A7T3ETY5_NEICI</name>
<dbReference type="PANTHER" id="PTHR30441:SF4">
    <property type="entry name" value="PROTEIN ASMA"/>
    <property type="match status" value="1"/>
</dbReference>
<sequence>MDLLSVFHKYRLKYAVAVLTILLLAAIGLHASVYRIFTPENIRSRLQQSIAHTHRKISFDADIQRRLLPRPTVILKNLTITEPGGDRTAVSIKETKIGLSWKNLWSDQIQVEKWVVSGAELALTRDGKGVWNIQDLIDNPKRKASVNRIIIENSTVHLDFLQERFTLKEVRLNLQSPVSSGQQFESSGILTSENLSASWKSKGLFISDGINPPEISPFHFEAETALNGHGITVSTTGNPTIRFNAGGPDAANLSLRADTAFHNLHLTAQIPTLALRNNNIKIETVNGTFTATTNDGNSQWGGSFKLDKAKLHPSIGNIGNAEISGNVKTPRLQTNFSLGSPLVWSRNNGLEAPRLHVSTLQDTVNRLPQPRFISRLDGSMSIKNLHQWHAEFNGSFDRQTVAAKFRYTHEDAPHLEAAVALQKLNLTPYLDDVRQQNGKIFPDTLGRLSGDIEAHLKIGNVQLPGLQLDDMETYLHADKGHIALSRFKSGLYGGHTEGGISIANTRPATYRLQQNASNIQIQPLLQDLFGFHSFSGNGDAVIDLTASGETRKELIRSLQGSLSLNISNGAWHGIDMDNILKNGISGKTADNAVPSTPFHRFTLNSEISDGISRHIDTELFSDSLYVTSNGYTNLDTQELSEDVLIRNAVHPKNKPIPLKITGTVDKPSITVDYGRLTGGINSRKEKQKILEDTLLEQWQWLKPKEP</sequence>
<gene>
    <name evidence="2" type="ORF">I6G28_02760</name>
</gene>
<feature type="domain" description="AsmA" evidence="1">
    <location>
        <begin position="8"/>
        <end position="617"/>
    </location>
</feature>
<dbReference type="PANTHER" id="PTHR30441">
    <property type="entry name" value="DUF748 DOMAIN-CONTAINING PROTEIN"/>
    <property type="match status" value="1"/>
</dbReference>
<dbReference type="Proteomes" id="UP000594865">
    <property type="component" value="Chromosome"/>
</dbReference>
<dbReference type="InterPro" id="IPR052894">
    <property type="entry name" value="AsmA-related"/>
</dbReference>
<dbReference type="Pfam" id="PF05170">
    <property type="entry name" value="AsmA"/>
    <property type="match status" value="1"/>
</dbReference>
<dbReference type="EMBL" id="CP065726">
    <property type="protein sequence ID" value="QPT38488.1"/>
    <property type="molecule type" value="Genomic_DNA"/>
</dbReference>
<keyword evidence="3" id="KW-1185">Reference proteome</keyword>
<dbReference type="RefSeq" id="WP_111727270.1">
    <property type="nucleotide sequence ID" value="NZ_CAUJPJ010000002.1"/>
</dbReference>
<proteinExistence type="predicted"/>
<evidence type="ECO:0000313" key="2">
    <source>
        <dbReference type="EMBL" id="QPT38488.1"/>
    </source>
</evidence>
<reference evidence="2 3" key="1">
    <citation type="submission" date="2020-12" db="EMBL/GenBank/DDBJ databases">
        <title>FDA dAtabase for Regulatory Grade micrObial Sequences (FDA-ARGOS): Supporting development and validation of Infectious Disease Dx tests.</title>
        <authorList>
            <person name="Sproer C."/>
            <person name="Gronow S."/>
            <person name="Severitt S."/>
            <person name="Schroder I."/>
            <person name="Tallon L."/>
            <person name="Sadzewicz L."/>
            <person name="Zhao X."/>
            <person name="Boylan J."/>
            <person name="Ott S."/>
            <person name="Bowen H."/>
            <person name="Vavikolanu K."/>
            <person name="Mehta A."/>
            <person name="Aluvathingal J."/>
            <person name="Nadendla S."/>
            <person name="Lowell S."/>
            <person name="Myers T."/>
            <person name="Yan Y."/>
            <person name="Sichtig H."/>
        </authorList>
    </citation>
    <scope>NUCLEOTIDE SEQUENCE [LARGE SCALE GENOMIC DNA]</scope>
    <source>
        <strain evidence="2 3">FDAARGOS_871</strain>
    </source>
</reference>
<dbReference type="AlphaFoldDB" id="A0A7T3ETY5"/>